<dbReference type="SUPFAM" id="SSF50952">
    <property type="entry name" value="Soluble quinoprotein glucose dehydrogenase"/>
    <property type="match status" value="1"/>
</dbReference>
<name>A0A382M8T0_9ZZZZ</name>
<dbReference type="AlphaFoldDB" id="A0A382M8T0"/>
<feature type="non-terminal residue" evidence="2">
    <location>
        <position position="287"/>
    </location>
</feature>
<sequence length="287" mass="31202">VKFAGPIALVFALLTSVLVNGDQKPFYQTLNPPPAPELSPEEALTAFSIAPGFTIELVAAEPLVEDPVAITWDEAGSLYVVEMRGFMPDAWGRGDKNPVGMVVRLDDTEDDGSLETRTVMLDGLVLPRAIAIVNEGLLIGEPPNLWLCPGKTRNISCEEKVSLGEYGNQPGNVEHAENKLLLGLDNWIYNAKSDRRMKIIDGELITEPTLFRGQWGITQDNSGSLYYNTNSNLLLGDIYDAQPIITAGNHGAPGLNTQISKNDQMFAVRVNPGVNRAYVPGVLREDG</sequence>
<dbReference type="Pfam" id="PF23500">
    <property type="entry name" value="DUF7133"/>
    <property type="match status" value="1"/>
</dbReference>
<protein>
    <recommendedName>
        <fullName evidence="1">DUF7133 domain-containing protein</fullName>
    </recommendedName>
</protein>
<proteinExistence type="predicted"/>
<dbReference type="PANTHER" id="PTHR33546">
    <property type="entry name" value="LARGE, MULTIFUNCTIONAL SECRETED PROTEIN-RELATED"/>
    <property type="match status" value="1"/>
</dbReference>
<evidence type="ECO:0000313" key="2">
    <source>
        <dbReference type="EMBL" id="SVC45008.1"/>
    </source>
</evidence>
<gene>
    <name evidence="2" type="ORF">METZ01_LOCUS297862</name>
</gene>
<feature type="non-terminal residue" evidence="2">
    <location>
        <position position="1"/>
    </location>
</feature>
<evidence type="ECO:0000259" key="1">
    <source>
        <dbReference type="Pfam" id="PF23500"/>
    </source>
</evidence>
<dbReference type="EMBL" id="UINC01091887">
    <property type="protein sequence ID" value="SVC45008.1"/>
    <property type="molecule type" value="Genomic_DNA"/>
</dbReference>
<reference evidence="2" key="1">
    <citation type="submission" date="2018-05" db="EMBL/GenBank/DDBJ databases">
        <authorList>
            <person name="Lanie J.A."/>
            <person name="Ng W.-L."/>
            <person name="Kazmierczak K.M."/>
            <person name="Andrzejewski T.M."/>
            <person name="Davidsen T.M."/>
            <person name="Wayne K.J."/>
            <person name="Tettelin H."/>
            <person name="Glass J.I."/>
            <person name="Rusch D."/>
            <person name="Podicherti R."/>
            <person name="Tsui H.-C.T."/>
            <person name="Winkler M.E."/>
        </authorList>
    </citation>
    <scope>NUCLEOTIDE SEQUENCE</scope>
</reference>
<dbReference type="PANTHER" id="PTHR33546:SF1">
    <property type="entry name" value="LARGE, MULTIFUNCTIONAL SECRETED PROTEIN"/>
    <property type="match status" value="1"/>
</dbReference>
<accession>A0A382M8T0</accession>
<organism evidence="2">
    <name type="scientific">marine metagenome</name>
    <dbReference type="NCBI Taxonomy" id="408172"/>
    <lineage>
        <taxon>unclassified sequences</taxon>
        <taxon>metagenomes</taxon>
        <taxon>ecological metagenomes</taxon>
    </lineage>
</organism>
<dbReference type="InterPro" id="IPR055557">
    <property type="entry name" value="DUF7133"/>
</dbReference>
<dbReference type="InterPro" id="IPR011041">
    <property type="entry name" value="Quinoprot_gluc/sorb_DH_b-prop"/>
</dbReference>
<feature type="domain" description="DUF7133" evidence="1">
    <location>
        <begin position="39"/>
        <end position="260"/>
    </location>
</feature>